<feature type="domain" description="tRNA/rRNA methyltransferase SpoU type" evidence="5">
    <location>
        <begin position="36"/>
        <end position="164"/>
    </location>
</feature>
<dbReference type="InterPro" id="IPR029028">
    <property type="entry name" value="Alpha/beta_knot_MTases"/>
</dbReference>
<keyword evidence="4" id="KW-0949">S-adenosyl-L-methionine</keyword>
<dbReference type="SUPFAM" id="SSF75217">
    <property type="entry name" value="alpha/beta knot"/>
    <property type="match status" value="1"/>
</dbReference>
<reference evidence="6 7" key="1">
    <citation type="submission" date="2023-07" db="EMBL/GenBank/DDBJ databases">
        <title>Sorghum-associated microbial communities from plants grown in Nebraska, USA.</title>
        <authorList>
            <person name="Schachtman D."/>
        </authorList>
    </citation>
    <scope>NUCLEOTIDE SEQUENCE [LARGE SCALE GENOMIC DNA]</scope>
    <source>
        <strain evidence="6 7">3773</strain>
    </source>
</reference>
<sequence>MQGETSSSGLIYALTVCTFARMNDNFINEYFGIGIQNGKTPENLGVLWRTAQNLGATFIFTIGNRYAKQASDTHDAVKAIPYFHYDTFDAFFENLPKGARLVGVELDEKASDLETFEHPRRCVYLLGAEDHGLSSKVIAKCHHLVKFKSEKSLNVAVAGSIVMYDRNLAKPRS</sequence>
<accession>A0ABU1TMR4</accession>
<dbReference type="Proteomes" id="UP001255185">
    <property type="component" value="Unassembled WGS sequence"/>
</dbReference>
<evidence type="ECO:0000256" key="2">
    <source>
        <dbReference type="ARBA" id="ARBA00022603"/>
    </source>
</evidence>
<organism evidence="6 7">
    <name type="scientific">Flavobacterium arsenatis</name>
    <dbReference type="NCBI Taxonomy" id="1484332"/>
    <lineage>
        <taxon>Bacteria</taxon>
        <taxon>Pseudomonadati</taxon>
        <taxon>Bacteroidota</taxon>
        <taxon>Flavobacteriia</taxon>
        <taxon>Flavobacteriales</taxon>
        <taxon>Flavobacteriaceae</taxon>
        <taxon>Flavobacterium</taxon>
    </lineage>
</organism>
<dbReference type="PANTHER" id="PTHR42786:SF6">
    <property type="entry name" value="TRNA_RRNA METHYLTRANSFERASE SPOU TYPE DOMAIN-CONTAINING PROTEIN"/>
    <property type="match status" value="1"/>
</dbReference>
<dbReference type="Gene3D" id="3.40.1280.10">
    <property type="match status" value="1"/>
</dbReference>
<dbReference type="Pfam" id="PF00588">
    <property type="entry name" value="SpoU_methylase"/>
    <property type="match status" value="1"/>
</dbReference>
<protein>
    <submittedName>
        <fullName evidence="6">tRNA G18 (Ribose-2'-O)-methylase SpoU</fullName>
    </submittedName>
</protein>
<evidence type="ECO:0000256" key="4">
    <source>
        <dbReference type="ARBA" id="ARBA00022691"/>
    </source>
</evidence>
<dbReference type="InterPro" id="IPR001537">
    <property type="entry name" value="SpoU_MeTrfase"/>
</dbReference>
<dbReference type="InterPro" id="IPR029026">
    <property type="entry name" value="tRNA_m1G_MTases_N"/>
</dbReference>
<evidence type="ECO:0000256" key="3">
    <source>
        <dbReference type="ARBA" id="ARBA00022679"/>
    </source>
</evidence>
<dbReference type="PANTHER" id="PTHR42786">
    <property type="entry name" value="TRNA/RRNA METHYLTRANSFERASE"/>
    <property type="match status" value="1"/>
</dbReference>
<evidence type="ECO:0000313" key="6">
    <source>
        <dbReference type="EMBL" id="MDR6967254.1"/>
    </source>
</evidence>
<evidence type="ECO:0000256" key="1">
    <source>
        <dbReference type="ARBA" id="ARBA00007228"/>
    </source>
</evidence>
<dbReference type="InterPro" id="IPR004384">
    <property type="entry name" value="RNA_MeTrfase_TrmJ/LasT"/>
</dbReference>
<name>A0ABU1TMR4_9FLAO</name>
<comment type="caution">
    <text evidence="6">The sequence shown here is derived from an EMBL/GenBank/DDBJ whole genome shotgun (WGS) entry which is preliminary data.</text>
</comment>
<keyword evidence="7" id="KW-1185">Reference proteome</keyword>
<evidence type="ECO:0000313" key="7">
    <source>
        <dbReference type="Proteomes" id="UP001255185"/>
    </source>
</evidence>
<evidence type="ECO:0000259" key="5">
    <source>
        <dbReference type="Pfam" id="PF00588"/>
    </source>
</evidence>
<dbReference type="CDD" id="cd18098">
    <property type="entry name" value="SpoU-like"/>
    <property type="match status" value="1"/>
</dbReference>
<proteinExistence type="inferred from homology"/>
<keyword evidence="3" id="KW-0808">Transferase</keyword>
<keyword evidence="2" id="KW-0489">Methyltransferase</keyword>
<dbReference type="EMBL" id="JAVDVI010000004">
    <property type="protein sequence ID" value="MDR6967254.1"/>
    <property type="molecule type" value="Genomic_DNA"/>
</dbReference>
<gene>
    <name evidence="6" type="ORF">J2X31_001261</name>
</gene>
<comment type="similarity">
    <text evidence="1">Belongs to the class IV-like SAM-binding methyltransferase superfamily. RNA methyltransferase TrmH family.</text>
</comment>